<accession>A0A2Z7BZM2</accession>
<protein>
    <submittedName>
        <fullName evidence="1">Uncharacterized protein</fullName>
    </submittedName>
</protein>
<organism evidence="1 2">
    <name type="scientific">Dorcoceras hygrometricum</name>
    <dbReference type="NCBI Taxonomy" id="472368"/>
    <lineage>
        <taxon>Eukaryota</taxon>
        <taxon>Viridiplantae</taxon>
        <taxon>Streptophyta</taxon>
        <taxon>Embryophyta</taxon>
        <taxon>Tracheophyta</taxon>
        <taxon>Spermatophyta</taxon>
        <taxon>Magnoliopsida</taxon>
        <taxon>eudicotyledons</taxon>
        <taxon>Gunneridae</taxon>
        <taxon>Pentapetalae</taxon>
        <taxon>asterids</taxon>
        <taxon>lamiids</taxon>
        <taxon>Lamiales</taxon>
        <taxon>Gesneriaceae</taxon>
        <taxon>Didymocarpoideae</taxon>
        <taxon>Trichosporeae</taxon>
        <taxon>Loxocarpinae</taxon>
        <taxon>Dorcoceras</taxon>
    </lineage>
</organism>
<dbReference type="AlphaFoldDB" id="A0A2Z7BZM2"/>
<name>A0A2Z7BZM2_9LAMI</name>
<dbReference type="Proteomes" id="UP000250235">
    <property type="component" value="Unassembled WGS sequence"/>
</dbReference>
<dbReference type="EMBL" id="KV002532">
    <property type="protein sequence ID" value="KZV37660.1"/>
    <property type="molecule type" value="Genomic_DNA"/>
</dbReference>
<reference evidence="1 2" key="1">
    <citation type="journal article" date="2015" name="Proc. Natl. Acad. Sci. U.S.A.">
        <title>The resurrection genome of Boea hygrometrica: A blueprint for survival of dehydration.</title>
        <authorList>
            <person name="Xiao L."/>
            <person name="Yang G."/>
            <person name="Zhang L."/>
            <person name="Yang X."/>
            <person name="Zhao S."/>
            <person name="Ji Z."/>
            <person name="Zhou Q."/>
            <person name="Hu M."/>
            <person name="Wang Y."/>
            <person name="Chen M."/>
            <person name="Xu Y."/>
            <person name="Jin H."/>
            <person name="Xiao X."/>
            <person name="Hu G."/>
            <person name="Bao F."/>
            <person name="Hu Y."/>
            <person name="Wan P."/>
            <person name="Li L."/>
            <person name="Deng X."/>
            <person name="Kuang T."/>
            <person name="Xiang C."/>
            <person name="Zhu J.K."/>
            <person name="Oliver M.J."/>
            <person name="He Y."/>
        </authorList>
    </citation>
    <scope>NUCLEOTIDE SEQUENCE [LARGE SCALE GENOMIC DNA]</scope>
    <source>
        <strain evidence="2">cv. XS01</strain>
    </source>
</reference>
<keyword evidence="2" id="KW-1185">Reference proteome</keyword>
<evidence type="ECO:0000313" key="1">
    <source>
        <dbReference type="EMBL" id="KZV37660.1"/>
    </source>
</evidence>
<evidence type="ECO:0000313" key="2">
    <source>
        <dbReference type="Proteomes" id="UP000250235"/>
    </source>
</evidence>
<gene>
    <name evidence="1" type="ORF">F511_30365</name>
</gene>
<proteinExistence type="predicted"/>
<sequence length="115" mass="13021">MMSQNQLASETQTLTTKQLQLRAVPLKSARFRSDLCQTRRLSTTYTNSPKLIANTLLSLNSSQDTIQLSTQTRCPARNVLDQIARTTYRSHVQRTTLSLQSIQIGETFTQFRISA</sequence>